<dbReference type="Proteomes" id="UP000198723">
    <property type="component" value="Unassembled WGS sequence"/>
</dbReference>
<reference evidence="1 2" key="1">
    <citation type="submission" date="2016-08" db="EMBL/GenBank/DDBJ databases">
        <authorList>
            <person name="Seilhamer J.J."/>
        </authorList>
    </citation>
    <scope>NUCLEOTIDE SEQUENCE [LARGE SCALE GENOMIC DNA]</scope>
    <source>
        <strain evidence="1 2">HBR26</strain>
    </source>
</reference>
<dbReference type="EMBL" id="FMAJ01000010">
    <property type="protein sequence ID" value="SCB60266.1"/>
    <property type="molecule type" value="Genomic_DNA"/>
</dbReference>
<dbReference type="AlphaFoldDB" id="A0A1C3Y725"/>
<organism evidence="1 2">
    <name type="scientific">Rhizobium aethiopicum</name>
    <dbReference type="NCBI Taxonomy" id="1138170"/>
    <lineage>
        <taxon>Bacteria</taxon>
        <taxon>Pseudomonadati</taxon>
        <taxon>Pseudomonadota</taxon>
        <taxon>Alphaproteobacteria</taxon>
        <taxon>Hyphomicrobiales</taxon>
        <taxon>Rhizobiaceae</taxon>
        <taxon>Rhizobium/Agrobacterium group</taxon>
        <taxon>Rhizobium</taxon>
    </lineage>
</organism>
<name>A0A1C3Y725_9HYPH</name>
<evidence type="ECO:0000313" key="1">
    <source>
        <dbReference type="EMBL" id="SCB60266.1"/>
    </source>
</evidence>
<dbReference type="STRING" id="1138170.GA0061105_11068"/>
<gene>
    <name evidence="1" type="ORF">GA0061105_11068</name>
</gene>
<accession>A0A1C3Y725</accession>
<proteinExistence type="predicted"/>
<evidence type="ECO:0008006" key="3">
    <source>
        <dbReference type="Google" id="ProtNLM"/>
    </source>
</evidence>
<protein>
    <recommendedName>
        <fullName evidence="3">Transposase</fullName>
    </recommendedName>
</protein>
<sequence>MINPDIESWALARAHNIVLNEGLSLAKAAQDLDRKRSRSLVYELRKVITAAIVEAHSASFEPAASKMEAGLPEASAGCNACMTPTHW</sequence>
<evidence type="ECO:0000313" key="2">
    <source>
        <dbReference type="Proteomes" id="UP000198723"/>
    </source>
</evidence>